<gene>
    <name evidence="2" type="ORF">MAR_ORF287</name>
</gene>
<name>D2XAT4_GBMV</name>
<organismHost>
    <name type="scientific">Acanthamoeba</name>
    <dbReference type="NCBI Taxonomy" id="5754"/>
</organismHost>
<evidence type="ECO:0000313" key="2">
    <source>
        <dbReference type="EMBL" id="ADB04061.1"/>
    </source>
</evidence>
<dbReference type="RefSeq" id="YP_003407023.1">
    <property type="nucleotide sequence ID" value="NC_013756.1"/>
</dbReference>
<feature type="domain" description="DUF5869" evidence="1">
    <location>
        <begin position="2"/>
        <end position="162"/>
    </location>
</feature>
<dbReference type="Pfam" id="PF19194">
    <property type="entry name" value="DUF5869"/>
    <property type="match status" value="1"/>
</dbReference>
<dbReference type="GeneID" id="8746524"/>
<evidence type="ECO:0000313" key="3">
    <source>
        <dbReference type="Proteomes" id="UP000029780"/>
    </source>
</evidence>
<dbReference type="InterPro" id="IPR043807">
    <property type="entry name" value="DUF5869"/>
</dbReference>
<keyword evidence="3" id="KW-1185">Reference proteome</keyword>
<organism evidence="2 3">
    <name type="scientific">Marseillevirus marseillevirus</name>
    <name type="common">GBM</name>
    <dbReference type="NCBI Taxonomy" id="694581"/>
    <lineage>
        <taxon>Viruses</taxon>
        <taxon>Varidnaviria</taxon>
        <taxon>Bamfordvirae</taxon>
        <taxon>Nucleocytoviricota</taxon>
        <taxon>Megaviricetes</taxon>
        <taxon>Pimascovirales</taxon>
        <taxon>Pimascovirales incertae sedis</taxon>
        <taxon>Marseilleviridae</taxon>
        <taxon>Marseillevirus</taxon>
        <taxon>Marseillevirus massiliense</taxon>
    </lineage>
</organism>
<dbReference type="Proteomes" id="UP000029780">
    <property type="component" value="Segment"/>
</dbReference>
<reference evidence="2 3" key="1">
    <citation type="journal article" date="2009" name="Proc. Natl. Acad. Sci. U.S.A.">
        <title>Giant Marseillevirus highlights the role of amoebae as a melting pot in emergence of chimeric microorganisms.</title>
        <authorList>
            <person name="Boyer M."/>
            <person name="Yutin N."/>
            <person name="Pagnier I."/>
            <person name="Barrassi L."/>
            <person name="Fournous G."/>
            <person name="Espinosa L."/>
            <person name="Robert C."/>
            <person name="Azza S."/>
            <person name="Sun S."/>
            <person name="Rossmann M.G."/>
            <person name="Suzan-Monti M."/>
            <person name="La Scola B."/>
            <person name="Koonin E.V."/>
            <person name="Raoult D."/>
        </authorList>
    </citation>
    <scope>NUCLEOTIDE SEQUENCE [LARGE SCALE GENOMIC DNA]</scope>
    <source>
        <strain evidence="2 3">T19</strain>
    </source>
</reference>
<protein>
    <recommendedName>
        <fullName evidence="1">DUF5869 domain-containing protein</fullName>
    </recommendedName>
</protein>
<evidence type="ECO:0000259" key="1">
    <source>
        <dbReference type="Pfam" id="PF19194"/>
    </source>
</evidence>
<dbReference type="EMBL" id="GU071086">
    <property type="protein sequence ID" value="ADB04061.1"/>
    <property type="molecule type" value="Genomic_DNA"/>
</dbReference>
<accession>D2XAT4</accession>
<sequence length="163" mass="19367">MEKLDDWPHEWKKVLLCTMHWEYNGNCQTFYEKTLLHRLQKLENEWIGCFYNLEISHFGKMEPKKPHLLYGTRSEGELICQLEKGGRWFLFKDGKIDSDYCSTCDGKTESSCTVIECASLHDLVWSALGEYDRYLLDIPCEFQDFQEFRKSISRTQLKKKLFG</sequence>
<dbReference type="OrthoDB" id="20762at10239"/>
<dbReference type="KEGG" id="vg:8746524"/>
<proteinExistence type="predicted"/>